<protein>
    <recommendedName>
        <fullName evidence="1">GyrI-like small molecule binding domain-containing protein</fullName>
    </recommendedName>
</protein>
<dbReference type="Pfam" id="PF06445">
    <property type="entry name" value="GyrI-like"/>
    <property type="match status" value="1"/>
</dbReference>
<dbReference type="InterPro" id="IPR011256">
    <property type="entry name" value="Reg_factor_effector_dom_sf"/>
</dbReference>
<feature type="domain" description="GyrI-like small molecule binding" evidence="1">
    <location>
        <begin position="23"/>
        <end position="204"/>
    </location>
</feature>
<dbReference type="EMBL" id="LAZR01009287">
    <property type="protein sequence ID" value="KKM73542.1"/>
    <property type="molecule type" value="Genomic_DNA"/>
</dbReference>
<accession>A0A0F9MWB4</accession>
<dbReference type="SUPFAM" id="SSF55136">
    <property type="entry name" value="Probable bacterial effector-binding domain"/>
    <property type="match status" value="1"/>
</dbReference>
<evidence type="ECO:0000313" key="2">
    <source>
        <dbReference type="EMBL" id="KKM73542.1"/>
    </source>
</evidence>
<organism evidence="2">
    <name type="scientific">marine sediment metagenome</name>
    <dbReference type="NCBI Taxonomy" id="412755"/>
    <lineage>
        <taxon>unclassified sequences</taxon>
        <taxon>metagenomes</taxon>
        <taxon>ecological metagenomes</taxon>
    </lineage>
</organism>
<dbReference type="InterPro" id="IPR008319">
    <property type="entry name" value="GyrI-like_CCH_Lin2189-like"/>
</dbReference>
<sequence>MKMLVKVDFKKTLKELYQPNSKEVVVVDVPEMKFLMIDGIGSPGDSQEYQDALASLYPVAFKTKFLSKAKGKDYVVPPLEGLWWADNMKDFTEGNRDKWKWTMMIMQPDWITQDMINEAISITKEKKPELAHLLPKLRLEKYNEGKCAQIMHLGPFSEEGPTIDKVHSRIKEQGGSFEGLSNKHHEIYLSDPRKSKPEKMRTVIRQPFI</sequence>
<comment type="caution">
    <text evidence="2">The sequence shown here is derived from an EMBL/GenBank/DDBJ whole genome shotgun (WGS) entry which is preliminary data.</text>
</comment>
<evidence type="ECO:0000259" key="1">
    <source>
        <dbReference type="Pfam" id="PF06445"/>
    </source>
</evidence>
<reference evidence="2" key="1">
    <citation type="journal article" date="2015" name="Nature">
        <title>Complex archaea that bridge the gap between prokaryotes and eukaryotes.</title>
        <authorList>
            <person name="Spang A."/>
            <person name="Saw J.H."/>
            <person name="Jorgensen S.L."/>
            <person name="Zaremba-Niedzwiedzka K."/>
            <person name="Martijn J."/>
            <person name="Lind A.E."/>
            <person name="van Eijk R."/>
            <person name="Schleper C."/>
            <person name="Guy L."/>
            <person name="Ettema T.J."/>
        </authorList>
    </citation>
    <scope>NUCLEOTIDE SEQUENCE</scope>
</reference>
<name>A0A0F9MWB4_9ZZZZ</name>
<dbReference type="AlphaFoldDB" id="A0A0F9MWB4"/>
<gene>
    <name evidence="2" type="ORF">LCGC14_1409410</name>
</gene>
<dbReference type="Gene3D" id="3.20.80.10">
    <property type="entry name" value="Regulatory factor, effector binding domain"/>
    <property type="match status" value="1"/>
</dbReference>
<dbReference type="InterPro" id="IPR029442">
    <property type="entry name" value="GyrI-like"/>
</dbReference>
<proteinExistence type="predicted"/>
<dbReference type="PIRSF" id="PIRSF031644">
    <property type="entry name" value="UCP031644"/>
    <property type="match status" value="1"/>
</dbReference>